<reference evidence="10" key="1">
    <citation type="submission" date="2020-11" db="EMBL/GenBank/DDBJ databases">
        <authorList>
            <person name="Tran Van P."/>
        </authorList>
    </citation>
    <scope>NUCLEOTIDE SEQUENCE</scope>
</reference>
<evidence type="ECO:0000256" key="8">
    <source>
        <dbReference type="ARBA" id="ARBA00064252"/>
    </source>
</evidence>
<gene>
    <name evidence="10" type="ORF">ONB1V03_LOCUS7851</name>
</gene>
<dbReference type="PRINTS" id="PR00304">
    <property type="entry name" value="TCOMPLEXTCP1"/>
</dbReference>
<accession>A0A7R9QLJ3</accession>
<evidence type="ECO:0000313" key="11">
    <source>
        <dbReference type="Proteomes" id="UP000728032"/>
    </source>
</evidence>
<dbReference type="EMBL" id="CAJPVJ010004166">
    <property type="protein sequence ID" value="CAG2168361.1"/>
    <property type="molecule type" value="Genomic_DNA"/>
</dbReference>
<evidence type="ECO:0000256" key="7">
    <source>
        <dbReference type="ARBA" id="ARBA00058723"/>
    </source>
</evidence>
<evidence type="ECO:0000256" key="6">
    <source>
        <dbReference type="ARBA" id="ARBA00023186"/>
    </source>
</evidence>
<sequence>MALSVPKAPGFSSMLKEGTRHFAGLEEAVIRNIEACSELSTTLKTAYGPKGLNKMIINHLEKLFVTSDAATIMREMDVQHPTAKMIIQASQMMEHEVLFVSILTIDSLISVGDGTNFVILFAGSLLENAEELIRMGLKPTEIIDGYEMAINKVLDEILPELTVHEVKDIRDLKEVTKAIRSSVMSKQYGNEDFLSELIGKACIAVIGNNNAFNVDNIRICKILGSGIGGSQVVQGMVFKKLVEGDITVADNANVVVYTCPVDTQATETKGTVLIKSAEELKDFSRGEENLLETQIKAIAESGAKVIVSGGKFGDLALHYCNKYNLLAVRLMSKFDIRLSDIKLRHQTNG</sequence>
<dbReference type="AlphaFoldDB" id="A0A7R9QLJ3"/>
<dbReference type="Gene3D" id="3.50.7.10">
    <property type="entry name" value="GroEL"/>
    <property type="match status" value="1"/>
</dbReference>
<name>A0A7R9QLJ3_9ACAR</name>
<comment type="subcellular location">
    <subcellularLocation>
        <location evidence="1">Cytoplasm</location>
    </subcellularLocation>
</comment>
<dbReference type="GO" id="GO:0016887">
    <property type="term" value="F:ATP hydrolysis activity"/>
    <property type="evidence" value="ECO:0007669"/>
    <property type="project" value="InterPro"/>
</dbReference>
<dbReference type="Pfam" id="PF00118">
    <property type="entry name" value="Cpn60_TCP1"/>
    <property type="match status" value="1"/>
</dbReference>
<keyword evidence="4 9" id="KW-0547">Nucleotide-binding</keyword>
<dbReference type="InterPro" id="IPR027413">
    <property type="entry name" value="GROEL-like_equatorial_sf"/>
</dbReference>
<dbReference type="GO" id="GO:0140662">
    <property type="term" value="F:ATP-dependent protein folding chaperone"/>
    <property type="evidence" value="ECO:0007669"/>
    <property type="project" value="InterPro"/>
</dbReference>
<dbReference type="OrthoDB" id="1748577at2759"/>
<dbReference type="SUPFAM" id="SSF48592">
    <property type="entry name" value="GroEL equatorial domain-like"/>
    <property type="match status" value="1"/>
</dbReference>
<evidence type="ECO:0000256" key="9">
    <source>
        <dbReference type="RuleBase" id="RU004187"/>
    </source>
</evidence>
<evidence type="ECO:0008006" key="12">
    <source>
        <dbReference type="Google" id="ProtNLM"/>
    </source>
</evidence>
<dbReference type="FunFam" id="3.50.7.10:FF:000008">
    <property type="entry name" value="T-complex protein 1 subunit theta"/>
    <property type="match status" value="1"/>
</dbReference>
<evidence type="ECO:0000313" key="10">
    <source>
        <dbReference type="EMBL" id="CAD7650518.1"/>
    </source>
</evidence>
<dbReference type="InterPro" id="IPR017998">
    <property type="entry name" value="Chaperone_TCP-1"/>
</dbReference>
<keyword evidence="6 9" id="KW-0143">Chaperone</keyword>
<evidence type="ECO:0000256" key="5">
    <source>
        <dbReference type="ARBA" id="ARBA00022840"/>
    </source>
</evidence>
<dbReference type="SUPFAM" id="SSF54849">
    <property type="entry name" value="GroEL-intermediate domain like"/>
    <property type="match status" value="1"/>
</dbReference>
<dbReference type="GO" id="GO:0051082">
    <property type="term" value="F:unfolded protein binding"/>
    <property type="evidence" value="ECO:0007669"/>
    <property type="project" value="InterPro"/>
</dbReference>
<comment type="similarity">
    <text evidence="2 9">Belongs to the TCP-1 chaperonin family.</text>
</comment>
<dbReference type="InterPro" id="IPR027410">
    <property type="entry name" value="TCP-1-like_intermed_sf"/>
</dbReference>
<dbReference type="EMBL" id="OC918991">
    <property type="protein sequence ID" value="CAD7650518.1"/>
    <property type="molecule type" value="Genomic_DNA"/>
</dbReference>
<proteinExistence type="inferred from homology"/>
<dbReference type="Gene3D" id="1.10.560.10">
    <property type="entry name" value="GroEL-like equatorial domain"/>
    <property type="match status" value="1"/>
</dbReference>
<dbReference type="Gene3D" id="3.30.260.10">
    <property type="entry name" value="TCP-1-like chaperonin intermediate domain"/>
    <property type="match status" value="1"/>
</dbReference>
<dbReference type="GO" id="GO:0005524">
    <property type="term" value="F:ATP binding"/>
    <property type="evidence" value="ECO:0007669"/>
    <property type="project" value="UniProtKB-KW"/>
</dbReference>
<dbReference type="Proteomes" id="UP000728032">
    <property type="component" value="Unassembled WGS sequence"/>
</dbReference>
<evidence type="ECO:0000256" key="4">
    <source>
        <dbReference type="ARBA" id="ARBA00022741"/>
    </source>
</evidence>
<comment type="subunit">
    <text evidence="8">Heterooligomeric complex.</text>
</comment>
<organism evidence="10">
    <name type="scientific">Oppiella nova</name>
    <dbReference type="NCBI Taxonomy" id="334625"/>
    <lineage>
        <taxon>Eukaryota</taxon>
        <taxon>Metazoa</taxon>
        <taxon>Ecdysozoa</taxon>
        <taxon>Arthropoda</taxon>
        <taxon>Chelicerata</taxon>
        <taxon>Arachnida</taxon>
        <taxon>Acari</taxon>
        <taxon>Acariformes</taxon>
        <taxon>Sarcoptiformes</taxon>
        <taxon>Oribatida</taxon>
        <taxon>Brachypylina</taxon>
        <taxon>Oppioidea</taxon>
        <taxon>Oppiidae</taxon>
        <taxon>Oppiella</taxon>
    </lineage>
</organism>
<keyword evidence="11" id="KW-1185">Reference proteome</keyword>
<dbReference type="InterPro" id="IPR002194">
    <property type="entry name" value="Chaperonin_TCP-1_CS"/>
</dbReference>
<dbReference type="PANTHER" id="PTHR11353">
    <property type="entry name" value="CHAPERONIN"/>
    <property type="match status" value="1"/>
</dbReference>
<dbReference type="PROSITE" id="PS00750">
    <property type="entry name" value="TCP1_1"/>
    <property type="match status" value="1"/>
</dbReference>
<keyword evidence="3" id="KW-0963">Cytoplasm</keyword>
<protein>
    <recommendedName>
        <fullName evidence="12">T-complex protein 1 subunit theta</fullName>
    </recommendedName>
</protein>
<dbReference type="InterPro" id="IPR002423">
    <property type="entry name" value="Cpn60/GroEL/TCP-1"/>
</dbReference>
<comment type="function">
    <text evidence="7">Molecular chaperone; assists the folding of proteins upon ATP hydrolysis. Known to play a role, in vitro, in the folding of actin and tubulin. Required for correct subcellular localization of pgl-1.</text>
</comment>
<dbReference type="GO" id="GO:0005737">
    <property type="term" value="C:cytoplasm"/>
    <property type="evidence" value="ECO:0007669"/>
    <property type="project" value="UniProtKB-SubCell"/>
</dbReference>
<dbReference type="InterPro" id="IPR027409">
    <property type="entry name" value="GroEL-like_apical_dom_sf"/>
</dbReference>
<keyword evidence="5 9" id="KW-0067">ATP-binding</keyword>
<evidence type="ECO:0000256" key="1">
    <source>
        <dbReference type="ARBA" id="ARBA00004496"/>
    </source>
</evidence>
<evidence type="ECO:0000256" key="3">
    <source>
        <dbReference type="ARBA" id="ARBA00022490"/>
    </source>
</evidence>
<evidence type="ECO:0000256" key="2">
    <source>
        <dbReference type="ARBA" id="ARBA00008020"/>
    </source>
</evidence>
<dbReference type="SUPFAM" id="SSF52029">
    <property type="entry name" value="GroEL apical domain-like"/>
    <property type="match status" value="1"/>
</dbReference>